<dbReference type="InterPro" id="IPR001387">
    <property type="entry name" value="Cro/C1-type_HTH"/>
</dbReference>
<dbReference type="KEGG" id="abw:BL01_11985"/>
<dbReference type="PANTHER" id="PTHR40661">
    <property type="match status" value="1"/>
</dbReference>
<dbReference type="InterPro" id="IPR015927">
    <property type="entry name" value="Peptidase_S24_S26A/B/C"/>
</dbReference>
<reference evidence="6" key="8">
    <citation type="submission" date="2024-02" db="EMBL/GenBank/DDBJ databases">
        <authorList>
            <consortium name="Clinical and Environmental Microbiology Branch: Whole genome sequencing antimicrobial resistance pathogens in the healthcare setting"/>
        </authorList>
    </citation>
    <scope>NUCLEOTIDE SEQUENCE</scope>
    <source>
        <strain evidence="5">2021GN-00227</strain>
    </source>
</reference>
<dbReference type="RefSeq" id="WP_000550612.1">
    <property type="nucleotide sequence ID" value="NZ_AP024415.1"/>
</dbReference>
<reference evidence="8" key="5">
    <citation type="submission" date="2019-07" db="EMBL/GenBank/DDBJ databases">
        <title>Biological characteristics of mucoid Acinetobacter baumannii from a general hospital in China.</title>
        <authorList>
            <person name="Hua X."/>
            <person name="Yu Y."/>
        </authorList>
    </citation>
    <scope>NUCLEOTIDE SEQUENCE</scope>
    <source>
        <strain evidence="8">N8</strain>
    </source>
</reference>
<evidence type="ECO:0000313" key="16">
    <source>
        <dbReference type="Proteomes" id="UP000252694"/>
    </source>
</evidence>
<dbReference type="EMBL" id="CP072270">
    <property type="protein sequence ID" value="QTK42403.1"/>
    <property type="molecule type" value="Genomic_DNA"/>
</dbReference>
<dbReference type="CDD" id="cd00093">
    <property type="entry name" value="HTH_XRE"/>
    <property type="match status" value="1"/>
</dbReference>
<dbReference type="EMBL" id="LLGC01000172">
    <property type="protein sequence ID" value="KQE04230.1"/>
    <property type="molecule type" value="Genomic_DNA"/>
</dbReference>
<dbReference type="Proteomes" id="UP000179937">
    <property type="component" value="Unassembled WGS sequence"/>
</dbReference>
<feature type="domain" description="HTH cro/C1-type" evidence="4">
    <location>
        <begin position="21"/>
        <end position="62"/>
    </location>
</feature>
<dbReference type="InterPro" id="IPR010982">
    <property type="entry name" value="Lambda_DNA-bd_dom_sf"/>
</dbReference>
<keyword evidence="1" id="KW-0805">Transcription regulation</keyword>
<dbReference type="GO" id="GO:0003677">
    <property type="term" value="F:DNA binding"/>
    <property type="evidence" value="ECO:0007669"/>
    <property type="project" value="UniProtKB-KW"/>
</dbReference>
<evidence type="ECO:0000259" key="4">
    <source>
        <dbReference type="PROSITE" id="PS50943"/>
    </source>
</evidence>
<reference evidence="9 18" key="6">
    <citation type="submission" date="2019-10" db="EMBL/GenBank/DDBJ databases">
        <title>Genetic environment of the oxa23 gene and comparative analysis of carbapenem resistant Acinetobacter baumannii isolates belonging to global clone 1, lineage 2 recovered in a burns hospital outbreak in 2012-2013.</title>
        <authorList>
            <person name="Douraghi M."/>
            <person name="Aris P."/>
            <person name="Kenyon J."/>
            <person name="Hamidian M."/>
        </authorList>
    </citation>
    <scope>NUCLEOTIDE SEQUENCE [LARGE SCALE GENOMIC DNA]</scope>
    <source>
        <strain evidence="9 18">ABS103</strain>
    </source>
</reference>
<evidence type="ECO:0000313" key="7">
    <source>
        <dbReference type="EMBL" id="KQE04230.1"/>
    </source>
</evidence>
<dbReference type="Pfam" id="PF00717">
    <property type="entry name" value="Peptidase_S24"/>
    <property type="match status" value="1"/>
</dbReference>
<dbReference type="CDD" id="cd06529">
    <property type="entry name" value="S24_LexA-like"/>
    <property type="match status" value="1"/>
</dbReference>
<accession>A0A059ZLH1</accession>
<dbReference type="Proteomes" id="UP000664966">
    <property type="component" value="Chromosome"/>
</dbReference>
<evidence type="ECO:0000313" key="17">
    <source>
        <dbReference type="Proteomes" id="UP000268239"/>
    </source>
</evidence>
<evidence type="ECO:0000313" key="9">
    <source>
        <dbReference type="EMBL" id="MQR50870.1"/>
    </source>
</evidence>
<dbReference type="Gene3D" id="2.10.109.10">
    <property type="entry name" value="Umud Fragment, subunit A"/>
    <property type="match status" value="1"/>
</dbReference>
<evidence type="ECO:0000313" key="12">
    <source>
        <dbReference type="EMBL" id="RTQ73482.1"/>
    </source>
</evidence>
<reference evidence="7 14" key="1">
    <citation type="submission" date="2015-10" db="EMBL/GenBank/DDBJ databases">
        <title>The utility of whole genome sequencing in characterizing Acinetobacter epidemiology and analyzing hospital outbreaks.</title>
        <authorList>
            <person name="Ozer E.A."/>
            <person name="Fitzpatrick M.A."/>
            <person name="Hauser A.R."/>
        </authorList>
    </citation>
    <scope>NUCLEOTIDE SEQUENCE [LARGE SCALE GENOMIC DNA]</scope>
    <source>
        <strain evidence="7 14">ABBL072</strain>
    </source>
</reference>
<dbReference type="Proteomes" id="UP000461234">
    <property type="component" value="Unassembled WGS sequence"/>
</dbReference>
<dbReference type="Gene3D" id="1.10.260.40">
    <property type="entry name" value="lambda repressor-like DNA-binding domains"/>
    <property type="match status" value="1"/>
</dbReference>
<dbReference type="InterPro" id="IPR036286">
    <property type="entry name" value="LexA/Signal_pep-like_sf"/>
</dbReference>
<dbReference type="EMBL" id="UFMQ01000013">
    <property type="protein sequence ID" value="SST26080.1"/>
    <property type="molecule type" value="Genomic_DNA"/>
</dbReference>
<dbReference type="PROSITE" id="PS50943">
    <property type="entry name" value="HTH_CROC1"/>
    <property type="match status" value="1"/>
</dbReference>
<dbReference type="EMBL" id="ABFEVW030000024">
    <property type="protein sequence ID" value="EMN1072898.1"/>
    <property type="molecule type" value="Genomic_DNA"/>
</dbReference>
<organism evidence="10 15">
    <name type="scientific">Acinetobacter baumannii</name>
    <dbReference type="NCBI Taxonomy" id="470"/>
    <lineage>
        <taxon>Bacteria</taxon>
        <taxon>Pseudomonadati</taxon>
        <taxon>Pseudomonadota</taxon>
        <taxon>Gammaproteobacteria</taxon>
        <taxon>Moraxellales</taxon>
        <taxon>Moraxellaceae</taxon>
        <taxon>Acinetobacter</taxon>
        <taxon>Acinetobacter calcoaceticus/baumannii complex</taxon>
    </lineage>
</organism>
<dbReference type="EMBL" id="ABFEVW020000024">
    <property type="protein sequence ID" value="EKU3569801.1"/>
    <property type="molecule type" value="Genomic_DNA"/>
</dbReference>
<dbReference type="Proteomes" id="UP000268239">
    <property type="component" value="Unassembled WGS sequence"/>
</dbReference>
<dbReference type="PANTHER" id="PTHR40661:SF3">
    <property type="entry name" value="FELS-1 PROPHAGE TRANSCRIPTIONAL REGULATOR"/>
    <property type="match status" value="1"/>
</dbReference>
<evidence type="ECO:0000313" key="8">
    <source>
        <dbReference type="EMBL" id="MDR8430023.1"/>
    </source>
</evidence>
<reference evidence="11" key="7">
    <citation type="submission" date="2021-03" db="EMBL/GenBank/DDBJ databases">
        <title>Complete genome sequencing of Acinetobacter baumannii.</title>
        <authorList>
            <person name="Yadav B."/>
            <person name="Makwana N."/>
            <person name="Kharat A.S."/>
            <person name="Veeraraghavan B."/>
            <person name="Vijayakumar S."/>
            <person name="Priya M."/>
        </authorList>
    </citation>
    <scope>NUCLEOTIDE SEQUENCE</scope>
    <source>
        <strain evidence="11">KSK6</strain>
    </source>
</reference>
<dbReference type="SUPFAM" id="SSF47413">
    <property type="entry name" value="lambda repressor-like DNA-binding domains"/>
    <property type="match status" value="1"/>
</dbReference>
<evidence type="ECO:0000256" key="2">
    <source>
        <dbReference type="ARBA" id="ARBA00023125"/>
    </source>
</evidence>
<dbReference type="Pfam" id="PF01381">
    <property type="entry name" value="HTH_3"/>
    <property type="match status" value="1"/>
</dbReference>
<evidence type="ECO:0000256" key="3">
    <source>
        <dbReference type="ARBA" id="ARBA00023163"/>
    </source>
</evidence>
<reference evidence="10 15" key="2">
    <citation type="submission" date="2016-05" db="EMBL/GenBank/DDBJ databases">
        <title>The evolution of Acinetobacter baumannii in vivo.</title>
        <authorList>
            <person name="Hua X."/>
            <person name="Yu Y."/>
        </authorList>
    </citation>
    <scope>NUCLEOTIDE SEQUENCE [LARGE SCALE GENOMIC DNA]</scope>
    <source>
        <strain evidence="10 15">XH647</strain>
    </source>
</reference>
<reference evidence="12 17" key="4">
    <citation type="submission" date="2018-12" db="EMBL/GenBank/DDBJ databases">
        <title>Draft Genome Sequences Human Pathogenic Acinetobacter baumannii Strains.</title>
        <authorList>
            <person name="Madhi M."/>
            <person name="Ronco T."/>
            <person name="Olsen R.H."/>
            <person name="Hassani A."/>
        </authorList>
    </citation>
    <scope>NUCLEOTIDE SEQUENCE [LARGE SCALE GENOMIC DNA]</scope>
    <source>
        <strain evidence="12 17">AB3</strain>
    </source>
</reference>
<dbReference type="InterPro" id="IPR039418">
    <property type="entry name" value="LexA-like"/>
</dbReference>
<evidence type="ECO:0000313" key="10">
    <source>
        <dbReference type="EMBL" id="OIG73913.1"/>
    </source>
</evidence>
<reference evidence="13 16" key="3">
    <citation type="submission" date="2018-07" db="EMBL/GenBank/DDBJ databases">
        <authorList>
            <consortium name="Pathogen Informatics"/>
        </authorList>
    </citation>
    <scope>NUCLEOTIDE SEQUENCE [LARGE SCALE GENOMIC DNA]</scope>
    <source>
        <strain evidence="13 16">4300STDY7045823</strain>
    </source>
</reference>
<evidence type="ECO:0000313" key="5">
    <source>
        <dbReference type="EMBL" id="EKU3569801.1"/>
    </source>
</evidence>
<gene>
    <name evidence="10" type="ORF">A7M90_16210</name>
    <name evidence="7" type="ORF">APD33_11935</name>
    <name evidence="12" type="ORF">EJ062_15245</name>
    <name evidence="9" type="ORF">F2P40_16345</name>
    <name evidence="8" type="ORF">FPK63_02785</name>
    <name evidence="11" type="ORF">J6E47_13365</name>
    <name evidence="5" type="ORF">MKP18_003244</name>
    <name evidence="13" type="ORF">SAMEA104305318_02654</name>
</gene>
<dbReference type="Proteomes" id="UP000051449">
    <property type="component" value="Unassembled WGS sequence"/>
</dbReference>
<dbReference type="EMBL" id="LYKI01000010">
    <property type="protein sequence ID" value="OIG73913.1"/>
    <property type="molecule type" value="Genomic_DNA"/>
</dbReference>
<evidence type="ECO:0000313" key="18">
    <source>
        <dbReference type="Proteomes" id="UP000461234"/>
    </source>
</evidence>
<dbReference type="AlphaFoldDB" id="A0A059ZLH1"/>
<dbReference type="GeneID" id="92796769"/>
<sequence length="229" mass="25808">MHLQKNVKYLLKKYSTTTTGLSKKSGVPQPTLFRWENGQYKEPKISTVEKLASWAGYDANTLLNNDLEAIDNINNDLDELVLDNNVNLSNKIKLDGEQIPVISWVAAGSFTDVQTVLKDTEVLEWLPPMKKAGKNGYGLIVTGTSMLPKFEPGDRIYVNPDYPVFDLKTNDLVIVSCAGDTQATFKRLIIEDGEEKYLEPLNTKWPEQIIKLTEECKLVGKVVGMHREF</sequence>
<name>A0A059ZLH1_ACIBA</name>
<evidence type="ECO:0000256" key="1">
    <source>
        <dbReference type="ARBA" id="ARBA00023015"/>
    </source>
</evidence>
<dbReference type="SUPFAM" id="SSF51306">
    <property type="entry name" value="LexA/Signal peptidase"/>
    <property type="match status" value="1"/>
</dbReference>
<keyword evidence="2" id="KW-0238">DNA-binding</keyword>
<evidence type="ECO:0000313" key="6">
    <source>
        <dbReference type="EMBL" id="EMN1072898.1"/>
    </source>
</evidence>
<dbReference type="EMBL" id="RXLU01000099">
    <property type="protein sequence ID" value="RTQ73482.1"/>
    <property type="molecule type" value="Genomic_DNA"/>
</dbReference>
<dbReference type="EMBL" id="WIOC01000025">
    <property type="protein sequence ID" value="MQR50870.1"/>
    <property type="molecule type" value="Genomic_DNA"/>
</dbReference>
<dbReference type="EMBL" id="VMAF01000002">
    <property type="protein sequence ID" value="MDR8430023.1"/>
    <property type="molecule type" value="Genomic_DNA"/>
</dbReference>
<dbReference type="Proteomes" id="UP000252694">
    <property type="component" value="Unassembled WGS sequence"/>
</dbReference>
<evidence type="ECO:0000313" key="11">
    <source>
        <dbReference type="EMBL" id="QTK42403.1"/>
    </source>
</evidence>
<evidence type="ECO:0000313" key="15">
    <source>
        <dbReference type="Proteomes" id="UP000179937"/>
    </source>
</evidence>
<evidence type="ECO:0000313" key="13">
    <source>
        <dbReference type="EMBL" id="SST26080.1"/>
    </source>
</evidence>
<dbReference type="PATRIC" id="fig|470.1288.peg.2358"/>
<proteinExistence type="predicted"/>
<evidence type="ECO:0000313" key="14">
    <source>
        <dbReference type="Proteomes" id="UP000051449"/>
    </source>
</evidence>
<dbReference type="KEGG" id="abau:IX87_01500"/>
<keyword evidence="3" id="KW-0804">Transcription</keyword>
<protein>
    <submittedName>
        <fullName evidence="5">Helix-turn-helix domain-containing protein</fullName>
    </submittedName>
    <submittedName>
        <fullName evidence="10">Peptidase S24</fullName>
    </submittedName>
    <submittedName>
        <fullName evidence="13">SOS-response transcriptional repressors (RecA-mediated autopeptidases)</fullName>
    </submittedName>
</protein>